<reference evidence="6 7" key="1">
    <citation type="submission" date="2024-09" db="EMBL/GenBank/DDBJ databases">
        <title>A chromosome-level genome assembly of Gray's grenadier anchovy, Coilia grayii.</title>
        <authorList>
            <person name="Fu Z."/>
        </authorList>
    </citation>
    <scope>NUCLEOTIDE SEQUENCE [LARGE SCALE GENOMIC DNA]</scope>
    <source>
        <strain evidence="6">G4</strain>
        <tissue evidence="6">Muscle</tissue>
    </source>
</reference>
<dbReference type="InterPro" id="IPR032052">
    <property type="entry name" value="Ig_4"/>
</dbReference>
<evidence type="ECO:0000256" key="4">
    <source>
        <dbReference type="SAM" id="SignalP"/>
    </source>
</evidence>
<organism evidence="6 7">
    <name type="scientific">Coilia grayii</name>
    <name type="common">Gray's grenadier anchovy</name>
    <dbReference type="NCBI Taxonomy" id="363190"/>
    <lineage>
        <taxon>Eukaryota</taxon>
        <taxon>Metazoa</taxon>
        <taxon>Chordata</taxon>
        <taxon>Craniata</taxon>
        <taxon>Vertebrata</taxon>
        <taxon>Euteleostomi</taxon>
        <taxon>Actinopterygii</taxon>
        <taxon>Neopterygii</taxon>
        <taxon>Teleostei</taxon>
        <taxon>Clupei</taxon>
        <taxon>Clupeiformes</taxon>
        <taxon>Clupeoidei</taxon>
        <taxon>Engraulidae</taxon>
        <taxon>Coilinae</taxon>
        <taxon>Coilia</taxon>
    </lineage>
</organism>
<feature type="region of interest" description="Disordered" evidence="2">
    <location>
        <begin position="131"/>
        <end position="150"/>
    </location>
</feature>
<feature type="domain" description="CD3 gamma/delta subunit Ig-like" evidence="5">
    <location>
        <begin position="30"/>
        <end position="99"/>
    </location>
</feature>
<keyword evidence="3" id="KW-0812">Transmembrane</keyword>
<protein>
    <recommendedName>
        <fullName evidence="5">CD3 gamma/delta subunit Ig-like domain-containing protein</fullName>
    </recommendedName>
</protein>
<keyword evidence="3" id="KW-0472">Membrane</keyword>
<dbReference type="InterPro" id="IPR013783">
    <property type="entry name" value="Ig-like_fold"/>
</dbReference>
<evidence type="ECO:0000313" key="7">
    <source>
        <dbReference type="Proteomes" id="UP001591681"/>
    </source>
</evidence>
<dbReference type="Gene3D" id="2.60.40.10">
    <property type="entry name" value="Immunoglobulins"/>
    <property type="match status" value="1"/>
</dbReference>
<feature type="signal peptide" evidence="4">
    <location>
        <begin position="1"/>
        <end position="19"/>
    </location>
</feature>
<feature type="transmembrane region" description="Helical" evidence="3">
    <location>
        <begin position="101"/>
        <end position="126"/>
    </location>
</feature>
<feature type="compositionally biased region" description="Polar residues" evidence="2">
    <location>
        <begin position="131"/>
        <end position="140"/>
    </location>
</feature>
<evidence type="ECO:0000256" key="1">
    <source>
        <dbReference type="ARBA" id="ARBA00023319"/>
    </source>
</evidence>
<dbReference type="Pfam" id="PF16680">
    <property type="entry name" value="Ig_4"/>
    <property type="match status" value="1"/>
</dbReference>
<keyword evidence="3" id="KW-1133">Transmembrane helix</keyword>
<dbReference type="Proteomes" id="UP001591681">
    <property type="component" value="Unassembled WGS sequence"/>
</dbReference>
<dbReference type="EMBL" id="JBHFQA010000007">
    <property type="protein sequence ID" value="KAL2096214.1"/>
    <property type="molecule type" value="Genomic_DNA"/>
</dbReference>
<dbReference type="SUPFAM" id="SSF48726">
    <property type="entry name" value="Immunoglobulin"/>
    <property type="match status" value="1"/>
</dbReference>
<evidence type="ECO:0000256" key="3">
    <source>
        <dbReference type="SAM" id="Phobius"/>
    </source>
</evidence>
<keyword evidence="1" id="KW-0393">Immunoglobulin domain</keyword>
<dbReference type="PANTHER" id="PTHR10570">
    <property type="entry name" value="T-CELL SURFACE GLYCOPROTEIN CD3 GAMMA CHAIN / DELTA CHAIN"/>
    <property type="match status" value="1"/>
</dbReference>
<dbReference type="PANTHER" id="PTHR10570:SF8">
    <property type="entry name" value="T-CELL SURFACE GLYCOPROTEIN CD3 GAMMA CHAIN"/>
    <property type="match status" value="1"/>
</dbReference>
<keyword evidence="7" id="KW-1185">Reference proteome</keyword>
<dbReference type="AlphaFoldDB" id="A0ABD1KAU6"/>
<comment type="caution">
    <text evidence="6">The sequence shown here is derived from an EMBL/GenBank/DDBJ whole genome shotgun (WGS) entry which is preliminary data.</text>
</comment>
<keyword evidence="4" id="KW-0732">Signal</keyword>
<name>A0ABD1KAU6_9TELE</name>
<gene>
    <name evidence="6" type="ORF">ACEWY4_008362</name>
</gene>
<evidence type="ECO:0000313" key="6">
    <source>
        <dbReference type="EMBL" id="KAL2096214.1"/>
    </source>
</evidence>
<sequence length="177" mass="19590">MRTILFSLGILLLMGTAEGFTKMKHEKRGDVVTLKCEEKGVKWYKDGKDLNVSSDSIDLQYDDDNSGEYECFKHDETNGDVSLGVYHVKFRTCANCIELDVAALVGIIVGNIVATGLIGVSVYFIATQSKGPSFPSNKASQESDRRNLIPNDALYQPLSTSGRAAEYDVLHHNPKRR</sequence>
<dbReference type="InterPro" id="IPR036179">
    <property type="entry name" value="Ig-like_dom_sf"/>
</dbReference>
<dbReference type="InterPro" id="IPR015484">
    <property type="entry name" value="CD3_esu/gsu/dsu"/>
</dbReference>
<accession>A0ABD1KAU6</accession>
<evidence type="ECO:0000256" key="2">
    <source>
        <dbReference type="SAM" id="MobiDB-lite"/>
    </source>
</evidence>
<proteinExistence type="predicted"/>
<feature type="chain" id="PRO_5044842414" description="CD3 gamma/delta subunit Ig-like domain-containing protein" evidence="4">
    <location>
        <begin position="20"/>
        <end position="177"/>
    </location>
</feature>
<evidence type="ECO:0000259" key="5">
    <source>
        <dbReference type="Pfam" id="PF16680"/>
    </source>
</evidence>